<evidence type="ECO:0000313" key="5">
    <source>
        <dbReference type="Proteomes" id="UP000319801"/>
    </source>
</evidence>
<dbReference type="SUPFAM" id="SSF52058">
    <property type="entry name" value="L domain-like"/>
    <property type="match status" value="1"/>
</dbReference>
<feature type="compositionally biased region" description="Acidic residues" evidence="2">
    <location>
        <begin position="271"/>
        <end position="280"/>
    </location>
</feature>
<reference evidence="4 5" key="1">
    <citation type="journal article" date="2019" name="Genome Biol. Evol.">
        <title>Whole-Genome Sequencing of the Giant Devil Catfish, Bagarius yarrelli.</title>
        <authorList>
            <person name="Jiang W."/>
            <person name="Lv Y."/>
            <person name="Cheng L."/>
            <person name="Yang K."/>
            <person name="Chao B."/>
            <person name="Wang X."/>
            <person name="Li Y."/>
            <person name="Pan X."/>
            <person name="You X."/>
            <person name="Zhang Y."/>
            <person name="Yang J."/>
            <person name="Li J."/>
            <person name="Zhang X."/>
            <person name="Liu S."/>
            <person name="Sun C."/>
            <person name="Yang J."/>
            <person name="Shi Q."/>
        </authorList>
    </citation>
    <scope>NUCLEOTIDE SEQUENCE [LARGE SCALE GENOMIC DNA]</scope>
    <source>
        <strain evidence="4">JWS20170419001</strain>
        <tissue evidence="4">Muscle</tissue>
    </source>
</reference>
<feature type="region of interest" description="Disordered" evidence="2">
    <location>
        <begin position="360"/>
        <end position="462"/>
    </location>
</feature>
<sequence length="587" mass="64515">MCLLLARQRHLSGADDLQQVTSLEICVDTQQTILGTLGVHLPNLVQLKMNNSLILSVRDLGITLSHLQVLSLVRCGLADLEGLASLSSLEELYVAYNNVSDLSQLCMLEQLELVDLEGNDVDDLVQVQYLGLCGKLKTLTLEGNPVCTCPHPGALEVSKYNYRSAVRNLIPQLQVLDDVPAEDEDPHHSIAMMEDWTLVKESIKDTTSIKDGANECLELMELRGASVCDVARPGSAQRPGTSVGYSSSLSRPSTARPLSSSISSRLSSADSDADTPDNEASDLTHGVGRILFCGNPLQAIRARRQKIKLQGPGNQFRPCTQLSSYVTERTFDVEKTSSQDRSRVFAELRAWRKEHNRRLSALERAHQPQVMRIVHDDEEDDNDNKSEDDEENKDSSIENDEGGHSLSLISDREDEDETQDGQTSPDSLLHSPSPEVSRLSSLSDHSMAPSPPPRVASPITGKKTAVVRARRFKICNMEGGVQKLKNETITSDVTAFRDRNHKVLCSKALSMQPAPPQMIFKPHRSCSSPGIPLQRENCSGTIPSNSVHKPLIRSAVPEKPTLTRPHTARAALQRPHVSPRKVGGHLD</sequence>
<feature type="region of interest" description="Disordered" evidence="2">
    <location>
        <begin position="231"/>
        <end position="282"/>
    </location>
</feature>
<feature type="compositionally biased region" description="Low complexity" evidence="2">
    <location>
        <begin position="252"/>
        <end position="270"/>
    </location>
</feature>
<dbReference type="InterPro" id="IPR040091">
    <property type="entry name" value="LRRC56"/>
</dbReference>
<dbReference type="PANTHER" id="PTHR22708:SF0">
    <property type="entry name" value="LEUCINE-RICH REPEAT-CONTAINING PROTEIN 56"/>
    <property type="match status" value="1"/>
</dbReference>
<dbReference type="Gene3D" id="3.80.10.10">
    <property type="entry name" value="Ribonuclease Inhibitor"/>
    <property type="match status" value="1"/>
</dbReference>
<feature type="compositionally biased region" description="Acidic residues" evidence="2">
    <location>
        <begin position="376"/>
        <end position="400"/>
    </location>
</feature>
<feature type="compositionally biased region" description="Basic residues" evidence="2">
    <location>
        <begin position="577"/>
        <end position="587"/>
    </location>
</feature>
<dbReference type="InterPro" id="IPR032675">
    <property type="entry name" value="LRR_dom_sf"/>
</dbReference>
<evidence type="ECO:0000256" key="1">
    <source>
        <dbReference type="ARBA" id="ARBA00022737"/>
    </source>
</evidence>
<evidence type="ECO:0000256" key="2">
    <source>
        <dbReference type="SAM" id="MobiDB-lite"/>
    </source>
</evidence>
<keyword evidence="5" id="KW-1185">Reference proteome</keyword>
<dbReference type="InterPro" id="IPR001611">
    <property type="entry name" value="Leu-rich_rpt"/>
</dbReference>
<dbReference type="PANTHER" id="PTHR22708">
    <property type="entry name" value="LEUCINE-RICH REPEAT-CONTAINING PROTEIN 56"/>
    <property type="match status" value="1"/>
</dbReference>
<dbReference type="EMBL" id="VCAZ01000013">
    <property type="protein sequence ID" value="TSK45870.1"/>
    <property type="molecule type" value="Genomic_DNA"/>
</dbReference>
<name>A0A556TRI3_BAGYA</name>
<dbReference type="Proteomes" id="UP000319801">
    <property type="component" value="Unassembled WGS sequence"/>
</dbReference>
<dbReference type="PROSITE" id="PS51450">
    <property type="entry name" value="LRR"/>
    <property type="match status" value="1"/>
</dbReference>
<dbReference type="SMART" id="SM00446">
    <property type="entry name" value="LRRcap"/>
    <property type="match status" value="1"/>
</dbReference>
<accession>A0A556TRI3</accession>
<organism evidence="4 5">
    <name type="scientific">Bagarius yarrelli</name>
    <name type="common">Goonch</name>
    <name type="synonym">Bagrus yarrelli</name>
    <dbReference type="NCBI Taxonomy" id="175774"/>
    <lineage>
        <taxon>Eukaryota</taxon>
        <taxon>Metazoa</taxon>
        <taxon>Chordata</taxon>
        <taxon>Craniata</taxon>
        <taxon>Vertebrata</taxon>
        <taxon>Euteleostomi</taxon>
        <taxon>Actinopterygii</taxon>
        <taxon>Neopterygii</taxon>
        <taxon>Teleostei</taxon>
        <taxon>Ostariophysi</taxon>
        <taxon>Siluriformes</taxon>
        <taxon>Sisoridae</taxon>
        <taxon>Sisorinae</taxon>
        <taxon>Bagarius</taxon>
    </lineage>
</organism>
<evidence type="ECO:0000313" key="4">
    <source>
        <dbReference type="EMBL" id="TSK45870.1"/>
    </source>
</evidence>
<evidence type="ECO:0000259" key="3">
    <source>
        <dbReference type="SMART" id="SM00446"/>
    </source>
</evidence>
<keyword evidence="1" id="KW-0677">Repeat</keyword>
<dbReference type="OrthoDB" id="676979at2759"/>
<feature type="region of interest" description="Disordered" evidence="2">
    <location>
        <begin position="556"/>
        <end position="587"/>
    </location>
</feature>
<dbReference type="AlphaFoldDB" id="A0A556TRI3"/>
<proteinExistence type="predicted"/>
<feature type="domain" description="U2A'/phosphoprotein 32 family A C-terminal" evidence="3">
    <location>
        <begin position="159"/>
        <end position="177"/>
    </location>
</feature>
<dbReference type="InterPro" id="IPR003603">
    <property type="entry name" value="U2A'_phosphoprotein32A_C"/>
</dbReference>
<feature type="compositionally biased region" description="Polar residues" evidence="2">
    <location>
        <begin position="238"/>
        <end position="251"/>
    </location>
</feature>
<gene>
    <name evidence="4" type="ORF">Baya_4961</name>
</gene>
<protein>
    <submittedName>
        <fullName evidence="4">Leucine-rich repeat-containing protein 56</fullName>
    </submittedName>
</protein>
<comment type="caution">
    <text evidence="4">The sequence shown here is derived from an EMBL/GenBank/DDBJ whole genome shotgun (WGS) entry which is preliminary data.</text>
</comment>